<dbReference type="HAMAP" id="MF_01871">
    <property type="entry name" value="DabA"/>
    <property type="match status" value="1"/>
</dbReference>
<evidence type="ECO:0000256" key="1">
    <source>
        <dbReference type="ARBA" id="ARBA00022448"/>
    </source>
</evidence>
<dbReference type="Pfam" id="PF10070">
    <property type="entry name" value="DabA"/>
    <property type="match status" value="1"/>
</dbReference>
<evidence type="ECO:0000256" key="2">
    <source>
        <dbReference type="ARBA" id="ARBA00022475"/>
    </source>
</evidence>
<keyword evidence="4 6" id="KW-0862">Zinc</keyword>
<evidence type="ECO:0000256" key="5">
    <source>
        <dbReference type="ARBA" id="ARBA00023136"/>
    </source>
</evidence>
<feature type="region of interest" description="Disordered" evidence="7">
    <location>
        <begin position="277"/>
        <end position="296"/>
    </location>
</feature>
<evidence type="ECO:0000313" key="8">
    <source>
        <dbReference type="EMBL" id="SNR94636.1"/>
    </source>
</evidence>
<dbReference type="GO" id="GO:0008270">
    <property type="term" value="F:zinc ion binding"/>
    <property type="evidence" value="ECO:0007669"/>
    <property type="project" value="UniProtKB-UniRule"/>
</dbReference>
<keyword evidence="2 6" id="KW-1003">Cell membrane</keyword>
<organism evidence="8 9">
    <name type="scientific">Geodermatophilus saharensis</name>
    <dbReference type="NCBI Taxonomy" id="1137994"/>
    <lineage>
        <taxon>Bacteria</taxon>
        <taxon>Bacillati</taxon>
        <taxon>Actinomycetota</taxon>
        <taxon>Actinomycetes</taxon>
        <taxon>Geodermatophilales</taxon>
        <taxon>Geodermatophilaceae</taxon>
        <taxon>Geodermatophilus</taxon>
    </lineage>
</organism>
<feature type="binding site" evidence="6">
    <location>
        <position position="369"/>
    </location>
    <ligand>
        <name>Zn(2+)</name>
        <dbReference type="ChEBI" id="CHEBI:29105"/>
    </ligand>
</feature>
<evidence type="ECO:0000256" key="6">
    <source>
        <dbReference type="HAMAP-Rule" id="MF_01871"/>
    </source>
</evidence>
<dbReference type="InterPro" id="IPR018752">
    <property type="entry name" value="DabA"/>
</dbReference>
<gene>
    <name evidence="6" type="primary">dabA</name>
    <name evidence="8" type="ORF">SAMN04488107_0784</name>
</gene>
<dbReference type="EMBL" id="FZOH01000001">
    <property type="protein sequence ID" value="SNR94636.1"/>
    <property type="molecule type" value="Genomic_DNA"/>
</dbReference>
<evidence type="ECO:0000256" key="3">
    <source>
        <dbReference type="ARBA" id="ARBA00022723"/>
    </source>
</evidence>
<feature type="binding site" evidence="6">
    <location>
        <position position="371"/>
    </location>
    <ligand>
        <name>Zn(2+)</name>
        <dbReference type="ChEBI" id="CHEBI:29105"/>
    </ligand>
</feature>
<sequence length="858" mass="89986">MTDVLPDLLAHRRARRARLRGDVRAAARVLPTAWPIRTFIAVNPLAGLEGLPFGTALDTARAALGIRGTLPEADFRAAFAAGRVTAADLRAALHRRGLTAPGRPALTLGGGQVEEADLLLADLLYGRPTPAPARRELTATERRAPDVADAVDAHTAAWCAAFLAEEHAGWPLPGRDRGLYGAWRGHAPHDRTLPAAAREHLRRLPPTPDDAVLEVLDARGVPEDRWAATLRAHLTRLPGWAAHVRWRGDRDGGPDLVEYLAVRLACEEALLAAAGATGADDAEPLPAPPEEPSARARAQAAVRALGLAELPAPALEAAAAVLGPLPVSARTLVWLEAYEAHHRDALLAALRAPRPVAAHRRPAAQVVCCIDVRSEGLRRHLEATGPYETLGSAGFFGVAMAFRDLAGGPAADQCPVLVRPRFELAEEPAAGGGAARRLAGLRTLGGAREAFGTAKEDLLAPFALAEAAGWAAGPLAAARTLAAGPTAALGERLGRLVAPPARTAVDVPAGLAPEERAAVAEACLATMALPTGGRAGELAPLVVLCGHGGTSTNNPYASALDCGACGGHRGGPNARSAAALLNLPDVRAALAERGTAVPADTWFVAAEHDTATDRVRLLDVHLTPPGHRAALDRLAADLAEAGARLAAERCAALPGAPRRAGRRRRARHVRSRAADWAQVVPEWGLAGNAAFVVAPRSTTVGLDLGRRVFLHSYDAAADTSGVVLETILTAPLVVAQWINAQYYFSTVDPEVLGAGTKTVHNVVGDVGVLSGTGGDLRLGLPWQSVADGDRLVHEPMRLLAVVEAPLARTAGVLARNRELAQLFANEWLALAAREHPGDPWQRWTPSGWAPWSPTEEDR</sequence>
<evidence type="ECO:0000256" key="4">
    <source>
        <dbReference type="ARBA" id="ARBA00022833"/>
    </source>
</evidence>
<protein>
    <recommendedName>
        <fullName evidence="6">Probable inorganic carbon transporter subunit DabA</fullName>
    </recommendedName>
</protein>
<dbReference type="OrthoDB" id="9805101at2"/>
<evidence type="ECO:0000256" key="7">
    <source>
        <dbReference type="SAM" id="MobiDB-lite"/>
    </source>
</evidence>
<accession>A0A239AG22</accession>
<feature type="region of interest" description="Disordered" evidence="7">
    <location>
        <begin position="836"/>
        <end position="858"/>
    </location>
</feature>
<keyword evidence="5 6" id="KW-0472">Membrane</keyword>
<dbReference type="PANTHER" id="PTHR38344:SF1">
    <property type="entry name" value="INORGANIC CARBON TRANSPORTER SUBUNIT DABA-RELATED"/>
    <property type="match status" value="1"/>
</dbReference>
<keyword evidence="1 6" id="KW-0813">Transport</keyword>
<dbReference type="GO" id="GO:0005886">
    <property type="term" value="C:plasma membrane"/>
    <property type="evidence" value="ECO:0007669"/>
    <property type="project" value="UniProtKB-SubCell"/>
</dbReference>
<feature type="binding site" evidence="6">
    <location>
        <position position="562"/>
    </location>
    <ligand>
        <name>Zn(2+)</name>
        <dbReference type="ChEBI" id="CHEBI:29105"/>
    </ligand>
</feature>
<keyword evidence="3 6" id="KW-0479">Metal-binding</keyword>
<dbReference type="Proteomes" id="UP000198386">
    <property type="component" value="Unassembled WGS sequence"/>
</dbReference>
<proteinExistence type="inferred from homology"/>
<dbReference type="RefSeq" id="WP_089402515.1">
    <property type="nucleotide sequence ID" value="NZ_FZOH01000001.1"/>
</dbReference>
<dbReference type="PANTHER" id="PTHR38344">
    <property type="entry name" value="UPF0753 PROTEIN AQ_863"/>
    <property type="match status" value="1"/>
</dbReference>
<comment type="subcellular location">
    <subcellularLocation>
        <location evidence="6">Cell membrane</location>
        <topology evidence="6">Peripheral membrane protein</topology>
    </subcellularLocation>
</comment>
<evidence type="ECO:0000313" key="9">
    <source>
        <dbReference type="Proteomes" id="UP000198386"/>
    </source>
</evidence>
<comment type="function">
    <text evidence="6">Part of an energy-coupled inorganic carbon pump.</text>
</comment>
<keyword evidence="9" id="KW-1185">Reference proteome</keyword>
<reference evidence="9" key="1">
    <citation type="submission" date="2017-06" db="EMBL/GenBank/DDBJ databases">
        <authorList>
            <person name="Varghese N."/>
            <person name="Submissions S."/>
        </authorList>
    </citation>
    <scope>NUCLEOTIDE SEQUENCE [LARGE SCALE GENOMIC DNA]</scope>
    <source>
        <strain evidence="9">DSM 45423</strain>
    </source>
</reference>
<name>A0A239AG22_9ACTN</name>
<feature type="binding site" evidence="6">
    <location>
        <position position="547"/>
    </location>
    <ligand>
        <name>Zn(2+)</name>
        <dbReference type="ChEBI" id="CHEBI:29105"/>
    </ligand>
</feature>
<comment type="similarity">
    <text evidence="6">Belongs to the inorganic carbon transporter (TC 9.A.2) DabA family.</text>
</comment>
<comment type="subunit">
    <text evidence="6">Forms a complex with DabB.</text>
</comment>
<dbReference type="AlphaFoldDB" id="A0A239AG22"/>
<comment type="cofactor">
    <cofactor evidence="6">
        <name>Zn(2+)</name>
        <dbReference type="ChEBI" id="CHEBI:29105"/>
    </cofactor>
</comment>